<protein>
    <submittedName>
        <fullName evidence="1">Unannotated protein</fullName>
    </submittedName>
</protein>
<reference evidence="1" key="1">
    <citation type="submission" date="2020-05" db="EMBL/GenBank/DDBJ databases">
        <authorList>
            <person name="Chiriac C."/>
            <person name="Salcher M."/>
            <person name="Ghai R."/>
            <person name="Kavagutti S V."/>
        </authorList>
    </citation>
    <scope>NUCLEOTIDE SEQUENCE</scope>
</reference>
<accession>A0A6J7FMY3</accession>
<organism evidence="1">
    <name type="scientific">freshwater metagenome</name>
    <dbReference type="NCBI Taxonomy" id="449393"/>
    <lineage>
        <taxon>unclassified sequences</taxon>
        <taxon>metagenomes</taxon>
        <taxon>ecological metagenomes</taxon>
    </lineage>
</organism>
<gene>
    <name evidence="1" type="ORF">UFOPK3516_00591</name>
</gene>
<sequence>MSSAESLNPRPSVEVLTDRDRTILDFECAWWRRPGGKEEAIRLTFGLSPTRYYQLLNDLIDRRIALEYDPLLVKRLLRVREDRRLARQRRMSPLATTEESPHA</sequence>
<dbReference type="AlphaFoldDB" id="A0A6J7FMY3"/>
<proteinExistence type="predicted"/>
<evidence type="ECO:0000313" key="1">
    <source>
        <dbReference type="EMBL" id="CAB4894180.1"/>
    </source>
</evidence>
<dbReference type="InterPro" id="IPR021678">
    <property type="entry name" value="DUF3263"/>
</dbReference>
<name>A0A6J7FMY3_9ZZZZ</name>
<dbReference type="Pfam" id="PF11662">
    <property type="entry name" value="DUF3263"/>
    <property type="match status" value="1"/>
</dbReference>
<dbReference type="EMBL" id="CAFBMB010000031">
    <property type="protein sequence ID" value="CAB4894180.1"/>
    <property type="molecule type" value="Genomic_DNA"/>
</dbReference>